<dbReference type="Proteomes" id="UP000261811">
    <property type="component" value="Unassembled WGS sequence"/>
</dbReference>
<feature type="compositionally biased region" description="Pro residues" evidence="1">
    <location>
        <begin position="266"/>
        <end position="281"/>
    </location>
</feature>
<reference evidence="3 4" key="1">
    <citation type="submission" date="2018-08" db="EMBL/GenBank/DDBJ databases">
        <title>Actinomadura jelena sp. nov., a novel Actinomycete isolated from soil in Chad.</title>
        <authorList>
            <person name="Shi L."/>
        </authorList>
    </citation>
    <scope>NUCLEOTIDE SEQUENCE [LARGE SCALE GENOMIC DNA]</scope>
    <source>
        <strain evidence="3 4">NEAU-G17</strain>
    </source>
</reference>
<organism evidence="3 4">
    <name type="scientific">Actinomadura logoneensis</name>
    <dbReference type="NCBI Taxonomy" id="2293572"/>
    <lineage>
        <taxon>Bacteria</taxon>
        <taxon>Bacillati</taxon>
        <taxon>Actinomycetota</taxon>
        <taxon>Actinomycetes</taxon>
        <taxon>Streptosporangiales</taxon>
        <taxon>Thermomonosporaceae</taxon>
        <taxon>Actinomadura</taxon>
    </lineage>
</organism>
<dbReference type="EMBL" id="QURH01001040">
    <property type="protein sequence ID" value="RFU36676.1"/>
    <property type="molecule type" value="Genomic_DNA"/>
</dbReference>
<feature type="transmembrane region" description="Helical" evidence="2">
    <location>
        <begin position="154"/>
        <end position="174"/>
    </location>
</feature>
<keyword evidence="2" id="KW-0812">Transmembrane</keyword>
<feature type="transmembrane region" description="Helical" evidence="2">
    <location>
        <begin position="101"/>
        <end position="121"/>
    </location>
</feature>
<protein>
    <submittedName>
        <fullName evidence="3">Uncharacterized protein</fullName>
    </submittedName>
</protein>
<feature type="region of interest" description="Disordered" evidence="1">
    <location>
        <begin position="263"/>
        <end position="311"/>
    </location>
</feature>
<feature type="transmembrane region" description="Helical" evidence="2">
    <location>
        <begin position="127"/>
        <end position="147"/>
    </location>
</feature>
<proteinExistence type="predicted"/>
<evidence type="ECO:0000256" key="2">
    <source>
        <dbReference type="SAM" id="Phobius"/>
    </source>
</evidence>
<keyword evidence="2" id="KW-1133">Transmembrane helix</keyword>
<sequence length="311" mass="32272">MRAVLPTGVPDGRGHGWPDVVDGILIVQSVLLPALIAFVPPEPVLPGWSPWSMALLAAAFLLRALPLWWRRHAPYAVLAWTTGFDIVWACTAGTTRTAMTGLLLVGATTLVSAVYAVAAYARRGVPTWPAPLVAALAWAATFGAGFARLGGSSALVPGLLAGYGLGLALFVPAWSVGKAVVTRGHRWENAALETMAARAGAAVTAERHRVAQGLRGTVLDRTGRFVRVAEDALADPDADRSAALVEVAEHARAALNEMRALLDSLRPPPTAPDPAPDPAPEPALGRAHVPEPAPPVATEDSKPVAPGTGGT</sequence>
<comment type="caution">
    <text evidence="3">The sequence shown here is derived from an EMBL/GenBank/DDBJ whole genome shotgun (WGS) entry which is preliminary data.</text>
</comment>
<evidence type="ECO:0000313" key="4">
    <source>
        <dbReference type="Proteomes" id="UP000261811"/>
    </source>
</evidence>
<dbReference type="AlphaFoldDB" id="A0A372JA37"/>
<evidence type="ECO:0000256" key="1">
    <source>
        <dbReference type="SAM" id="MobiDB-lite"/>
    </source>
</evidence>
<name>A0A372JA37_9ACTN</name>
<feature type="transmembrane region" description="Helical" evidence="2">
    <location>
        <begin position="75"/>
        <end position="94"/>
    </location>
</feature>
<keyword evidence="2" id="KW-0472">Membrane</keyword>
<evidence type="ECO:0000313" key="3">
    <source>
        <dbReference type="EMBL" id="RFU36676.1"/>
    </source>
</evidence>
<accession>A0A372JA37</accession>
<keyword evidence="4" id="KW-1185">Reference proteome</keyword>
<feature type="transmembrane region" description="Helical" evidence="2">
    <location>
        <begin position="51"/>
        <end position="69"/>
    </location>
</feature>
<gene>
    <name evidence="3" type="ORF">DZF91_36970</name>
</gene>